<dbReference type="PANTHER" id="PTHR33110:SF101">
    <property type="entry name" value="OS02G0159800 PROTEIN"/>
    <property type="match status" value="1"/>
</dbReference>
<dbReference type="InterPro" id="IPR001810">
    <property type="entry name" value="F-box_dom"/>
</dbReference>
<dbReference type="InterPro" id="IPR036047">
    <property type="entry name" value="F-box-like_dom_sf"/>
</dbReference>
<evidence type="ECO:0000259" key="1">
    <source>
        <dbReference type="SMART" id="SM00256"/>
    </source>
</evidence>
<dbReference type="InterPro" id="IPR005174">
    <property type="entry name" value="KIB1-4_b-propeller"/>
</dbReference>
<evidence type="ECO:0000313" key="3">
    <source>
        <dbReference type="Proteomes" id="UP001054889"/>
    </source>
</evidence>
<protein>
    <recommendedName>
        <fullName evidence="1">F-box domain-containing protein</fullName>
    </recommendedName>
</protein>
<dbReference type="Pfam" id="PF03478">
    <property type="entry name" value="Beta-prop_KIB1-4"/>
    <property type="match status" value="1"/>
</dbReference>
<keyword evidence="3" id="KW-1185">Reference proteome</keyword>
<name>A0AAV5BVL5_ELECO</name>
<dbReference type="EMBL" id="BQKI01000003">
    <property type="protein sequence ID" value="GJM90261.1"/>
    <property type="molecule type" value="Genomic_DNA"/>
</dbReference>
<dbReference type="Pfam" id="PF00646">
    <property type="entry name" value="F-box"/>
    <property type="match status" value="1"/>
</dbReference>
<feature type="domain" description="F-box" evidence="1">
    <location>
        <begin position="16"/>
        <end position="57"/>
    </location>
</feature>
<reference evidence="2" key="1">
    <citation type="journal article" date="2018" name="DNA Res.">
        <title>Multiple hybrid de novo genome assembly of finger millet, an orphan allotetraploid crop.</title>
        <authorList>
            <person name="Hatakeyama M."/>
            <person name="Aluri S."/>
            <person name="Balachadran M.T."/>
            <person name="Sivarajan S.R."/>
            <person name="Patrignani A."/>
            <person name="Gruter S."/>
            <person name="Poveda L."/>
            <person name="Shimizu-Inatsugi R."/>
            <person name="Baeten J."/>
            <person name="Francoijs K.J."/>
            <person name="Nataraja K.N."/>
            <person name="Reddy Y.A.N."/>
            <person name="Phadnis S."/>
            <person name="Ravikumar R.L."/>
            <person name="Schlapbach R."/>
            <person name="Sreeman S.M."/>
            <person name="Shimizu K.K."/>
        </authorList>
    </citation>
    <scope>NUCLEOTIDE SEQUENCE</scope>
</reference>
<proteinExistence type="predicted"/>
<accession>A0AAV5BVL5</accession>
<gene>
    <name evidence="2" type="primary">ga06523</name>
    <name evidence="2" type="ORF">PR202_ga06523</name>
</gene>
<dbReference type="SUPFAM" id="SSF81383">
    <property type="entry name" value="F-box domain"/>
    <property type="match status" value="1"/>
</dbReference>
<dbReference type="Proteomes" id="UP001054889">
    <property type="component" value="Unassembled WGS sequence"/>
</dbReference>
<dbReference type="SMART" id="SM00256">
    <property type="entry name" value="FBOX"/>
    <property type="match status" value="1"/>
</dbReference>
<reference evidence="2" key="2">
    <citation type="submission" date="2021-12" db="EMBL/GenBank/DDBJ databases">
        <title>Resequencing data analysis of finger millet.</title>
        <authorList>
            <person name="Hatakeyama M."/>
            <person name="Aluri S."/>
            <person name="Balachadran M.T."/>
            <person name="Sivarajan S.R."/>
            <person name="Poveda L."/>
            <person name="Shimizu-Inatsugi R."/>
            <person name="Schlapbach R."/>
            <person name="Sreeman S.M."/>
            <person name="Shimizu K.K."/>
        </authorList>
    </citation>
    <scope>NUCLEOTIDE SEQUENCE</scope>
</reference>
<dbReference type="Gene3D" id="1.20.1280.50">
    <property type="match status" value="1"/>
</dbReference>
<organism evidence="2 3">
    <name type="scientific">Eleusine coracana subsp. coracana</name>
    <dbReference type="NCBI Taxonomy" id="191504"/>
    <lineage>
        <taxon>Eukaryota</taxon>
        <taxon>Viridiplantae</taxon>
        <taxon>Streptophyta</taxon>
        <taxon>Embryophyta</taxon>
        <taxon>Tracheophyta</taxon>
        <taxon>Spermatophyta</taxon>
        <taxon>Magnoliopsida</taxon>
        <taxon>Liliopsida</taxon>
        <taxon>Poales</taxon>
        <taxon>Poaceae</taxon>
        <taxon>PACMAD clade</taxon>
        <taxon>Chloridoideae</taxon>
        <taxon>Cynodonteae</taxon>
        <taxon>Eleusininae</taxon>
        <taxon>Eleusine</taxon>
    </lineage>
</organism>
<comment type="caution">
    <text evidence="2">The sequence shown here is derived from an EMBL/GenBank/DDBJ whole genome shotgun (WGS) entry which is preliminary data.</text>
</comment>
<dbReference type="PANTHER" id="PTHR33110">
    <property type="entry name" value="F-BOX/KELCH-REPEAT PROTEIN-RELATED"/>
    <property type="match status" value="1"/>
</dbReference>
<sequence>MPRKKARSSSSPWPSLPSDVAGEVLLRLPSYADRLCFGAVCRSWRAASAGHPPRLPSIVFIDGTFGGGFPEGERSFRLPRAAGHHGSSGAWLLFRRHDGGYSLLDPFSMAAMPPLPSLLSSSAAAAAACDAHNKPFAREREREEYDVVGLGRRDRLEVGAAEPDPRTLTVRRLVVCSAGLVAAVVGGEGQRLGKFAVCRPGAASWSVCGQDQWRRIKDMVMYQGKLYAVDHNEDLLAVIVVDDDGGAPPAVTRIRRAIRGAAPSFDPRRRLALHYLVDAGGELLMVRREVGSGRLQAVEERFTVFKAEFESKRWVEVSTLGDDGVALFLGKWGSRAVRAPEEHRKEWADRIFFLDDGASDGFWSPPLYALSTYDMRRQTTYRLLPVMSRHGADLFPATWIFPQQGTRVDAR</sequence>
<evidence type="ECO:0000313" key="2">
    <source>
        <dbReference type="EMBL" id="GJM90261.1"/>
    </source>
</evidence>
<dbReference type="AlphaFoldDB" id="A0AAV5BVL5"/>